<keyword evidence="2" id="KW-1185">Reference proteome</keyword>
<dbReference type="RefSeq" id="WP_146446214.1">
    <property type="nucleotide sequence ID" value="NZ_SJPR01000005.1"/>
</dbReference>
<dbReference type="EMBL" id="SJPR01000005">
    <property type="protein sequence ID" value="TWT95375.1"/>
    <property type="molecule type" value="Genomic_DNA"/>
</dbReference>
<dbReference type="Proteomes" id="UP000317421">
    <property type="component" value="Unassembled WGS sequence"/>
</dbReference>
<organism evidence="1 2">
    <name type="scientific">Botrimarina colliarenosi</name>
    <dbReference type="NCBI Taxonomy" id="2528001"/>
    <lineage>
        <taxon>Bacteria</taxon>
        <taxon>Pseudomonadati</taxon>
        <taxon>Planctomycetota</taxon>
        <taxon>Planctomycetia</taxon>
        <taxon>Pirellulales</taxon>
        <taxon>Lacipirellulaceae</taxon>
        <taxon>Botrimarina</taxon>
    </lineage>
</organism>
<dbReference type="AlphaFoldDB" id="A0A5C6A7S8"/>
<sequence>MRVINHTGFDTADLRAIVRAVACHELEPAKRRVAVVEFRRSRRHLRGYAFINGRHSCIYLPPDADARPRWQLAALLAHEFAHNRGMRGERQMRCDSSRYGCGSAAEVRFAWAAELPLRKAVPAATKRKAKRGSDADRARLARVDELLREWERKEKLAKTKLARYRRERLQIERRLGSGREGGAR</sequence>
<evidence type="ECO:0008006" key="3">
    <source>
        <dbReference type="Google" id="ProtNLM"/>
    </source>
</evidence>
<evidence type="ECO:0000313" key="1">
    <source>
        <dbReference type="EMBL" id="TWT95375.1"/>
    </source>
</evidence>
<name>A0A5C6A7S8_9BACT</name>
<accession>A0A5C6A7S8</accession>
<protein>
    <recommendedName>
        <fullName evidence="3">SprT-like family protein</fullName>
    </recommendedName>
</protein>
<evidence type="ECO:0000313" key="2">
    <source>
        <dbReference type="Proteomes" id="UP000317421"/>
    </source>
</evidence>
<reference evidence="1 2" key="1">
    <citation type="submission" date="2019-02" db="EMBL/GenBank/DDBJ databases">
        <title>Deep-cultivation of Planctomycetes and their phenomic and genomic characterization uncovers novel biology.</title>
        <authorList>
            <person name="Wiegand S."/>
            <person name="Jogler M."/>
            <person name="Boedeker C."/>
            <person name="Pinto D."/>
            <person name="Vollmers J."/>
            <person name="Rivas-Marin E."/>
            <person name="Kohn T."/>
            <person name="Peeters S.H."/>
            <person name="Heuer A."/>
            <person name="Rast P."/>
            <person name="Oberbeckmann S."/>
            <person name="Bunk B."/>
            <person name="Jeske O."/>
            <person name="Meyerdierks A."/>
            <person name="Storesund J.E."/>
            <person name="Kallscheuer N."/>
            <person name="Luecker S."/>
            <person name="Lage O.M."/>
            <person name="Pohl T."/>
            <person name="Merkel B.J."/>
            <person name="Hornburger P."/>
            <person name="Mueller R.-W."/>
            <person name="Bruemmer F."/>
            <person name="Labrenz M."/>
            <person name="Spormann A.M."/>
            <person name="Op Den Camp H."/>
            <person name="Overmann J."/>
            <person name="Amann R."/>
            <person name="Jetten M.S.M."/>
            <person name="Mascher T."/>
            <person name="Medema M.H."/>
            <person name="Devos D.P."/>
            <person name="Kaster A.-K."/>
            <person name="Ovreas L."/>
            <person name="Rohde M."/>
            <person name="Galperin M.Y."/>
            <person name="Jogler C."/>
        </authorList>
    </citation>
    <scope>NUCLEOTIDE SEQUENCE [LARGE SCALE GENOMIC DNA]</scope>
    <source>
        <strain evidence="1 2">Pla108</strain>
    </source>
</reference>
<proteinExistence type="predicted"/>
<gene>
    <name evidence="1" type="ORF">Pla108_35230</name>
</gene>
<comment type="caution">
    <text evidence="1">The sequence shown here is derived from an EMBL/GenBank/DDBJ whole genome shotgun (WGS) entry which is preliminary data.</text>
</comment>